<sequence>MSIFETLMVLFAFGTFLIGLLTLIVTLIKHDRHEK</sequence>
<dbReference type="InterPro" id="IPR031616">
    <property type="entry name" value="BsrE-like"/>
</dbReference>
<name>A0A6G1X499_9BACI</name>
<comment type="caution">
    <text evidence="2">The sequence shown here is derived from an EMBL/GenBank/DDBJ whole genome shotgun (WGS) entry which is preliminary data.</text>
</comment>
<protein>
    <submittedName>
        <fullName evidence="2">Putative holin-like toxin</fullName>
    </submittedName>
</protein>
<keyword evidence="1" id="KW-1133">Transmembrane helix</keyword>
<keyword evidence="1" id="KW-0472">Membrane</keyword>
<organism evidence="2 3">
    <name type="scientific">Salinibacillus xinjiangensis</name>
    <dbReference type="NCBI Taxonomy" id="1229268"/>
    <lineage>
        <taxon>Bacteria</taxon>
        <taxon>Bacillati</taxon>
        <taxon>Bacillota</taxon>
        <taxon>Bacilli</taxon>
        <taxon>Bacillales</taxon>
        <taxon>Bacillaceae</taxon>
        <taxon>Salinibacillus</taxon>
    </lineage>
</organism>
<feature type="transmembrane region" description="Helical" evidence="1">
    <location>
        <begin position="6"/>
        <end position="28"/>
    </location>
</feature>
<dbReference type="EMBL" id="WJNH01000002">
    <property type="protein sequence ID" value="MRG85710.1"/>
    <property type="molecule type" value="Genomic_DNA"/>
</dbReference>
<evidence type="ECO:0000313" key="3">
    <source>
        <dbReference type="Proteomes" id="UP000480185"/>
    </source>
</evidence>
<evidence type="ECO:0000313" key="2">
    <source>
        <dbReference type="EMBL" id="MRG85710.1"/>
    </source>
</evidence>
<gene>
    <name evidence="2" type="ORF">GH754_05095</name>
</gene>
<dbReference type="Proteomes" id="UP000480185">
    <property type="component" value="Unassembled WGS sequence"/>
</dbReference>
<keyword evidence="1" id="KW-0812">Transmembrane</keyword>
<dbReference type="AlphaFoldDB" id="A0A6G1X499"/>
<proteinExistence type="predicted"/>
<reference evidence="2 3" key="1">
    <citation type="submission" date="2019-11" db="EMBL/GenBank/DDBJ databases">
        <authorList>
            <person name="Li J."/>
        </authorList>
    </citation>
    <scope>NUCLEOTIDE SEQUENCE [LARGE SCALE GENOMIC DNA]</scope>
    <source>
        <strain evidence="2 3">J4</strain>
    </source>
</reference>
<evidence type="ECO:0000256" key="1">
    <source>
        <dbReference type="SAM" id="Phobius"/>
    </source>
</evidence>
<dbReference type="Pfam" id="PF16935">
    <property type="entry name" value="Hol_Tox"/>
    <property type="match status" value="1"/>
</dbReference>
<accession>A0A6G1X499</accession>
<keyword evidence="3" id="KW-1185">Reference proteome</keyword>